<dbReference type="PANTHER" id="PTHR22800">
    <property type="entry name" value="C-TYPE LECTIN PROTEINS"/>
    <property type="match status" value="1"/>
</dbReference>
<dbReference type="GO" id="GO:0016020">
    <property type="term" value="C:membrane"/>
    <property type="evidence" value="ECO:0007669"/>
    <property type="project" value="UniProtKB-SubCell"/>
</dbReference>
<evidence type="ECO:0000256" key="6">
    <source>
        <dbReference type="ARBA" id="ARBA00023136"/>
    </source>
</evidence>
<dbReference type="Ensembl" id="ENSOANT00000003757.3">
    <property type="protein sequence ID" value="ENSOANP00000003756.3"/>
    <property type="gene ID" value="ENSOANG00000048358.1"/>
</dbReference>
<dbReference type="PANTHER" id="PTHR22800:SF252">
    <property type="entry name" value="NATURAL KILLER CELLS ANTIGEN CD94"/>
    <property type="match status" value="1"/>
</dbReference>
<keyword evidence="6" id="KW-0472">Membrane</keyword>
<dbReference type="SUPFAM" id="SSF56436">
    <property type="entry name" value="C-type lectin-like"/>
    <property type="match status" value="1"/>
</dbReference>
<dbReference type="HOGENOM" id="CLU_049894_8_5_1"/>
<keyword evidence="7" id="KW-0325">Glycoprotein</keyword>
<dbReference type="CDD" id="cd03593">
    <property type="entry name" value="CLECT_NK_receptors_like"/>
    <property type="match status" value="1"/>
</dbReference>
<dbReference type="Gene3D" id="3.10.100.10">
    <property type="entry name" value="Mannose-Binding Protein A, subunit A"/>
    <property type="match status" value="1"/>
</dbReference>
<dbReference type="Proteomes" id="UP000002279">
    <property type="component" value="Chromosome 17"/>
</dbReference>
<evidence type="ECO:0000256" key="2">
    <source>
        <dbReference type="ARBA" id="ARBA00022692"/>
    </source>
</evidence>
<evidence type="ECO:0000256" key="3">
    <source>
        <dbReference type="ARBA" id="ARBA00022734"/>
    </source>
</evidence>
<keyword evidence="4" id="KW-0735">Signal-anchor</keyword>
<dbReference type="GeneTree" id="ENSGT00940000154558"/>
<keyword evidence="3" id="KW-0430">Lectin</keyword>
<evidence type="ECO:0000256" key="7">
    <source>
        <dbReference type="ARBA" id="ARBA00023180"/>
    </source>
</evidence>
<dbReference type="InterPro" id="IPR001304">
    <property type="entry name" value="C-type_lectin-like"/>
</dbReference>
<accession>F6TLB7</accession>
<dbReference type="GO" id="GO:0045954">
    <property type="term" value="P:positive regulation of natural killer cell mediated cytotoxicity"/>
    <property type="evidence" value="ECO:0000318"/>
    <property type="project" value="GO_Central"/>
</dbReference>
<dbReference type="AlphaFoldDB" id="F6TLB7"/>
<dbReference type="eggNOG" id="KOG4297">
    <property type="taxonomic scope" value="Eukaryota"/>
</dbReference>
<dbReference type="PROSITE" id="PS50041">
    <property type="entry name" value="C_TYPE_LECTIN_2"/>
    <property type="match status" value="1"/>
</dbReference>
<dbReference type="SMART" id="SM00034">
    <property type="entry name" value="CLECT"/>
    <property type="match status" value="1"/>
</dbReference>
<keyword evidence="2" id="KW-0812">Transmembrane</keyword>
<dbReference type="InterPro" id="IPR016186">
    <property type="entry name" value="C-type_lectin-like/link_sf"/>
</dbReference>
<dbReference type="InterPro" id="IPR016187">
    <property type="entry name" value="CTDL_fold"/>
</dbReference>
<keyword evidence="5" id="KW-1133">Transmembrane helix</keyword>
<reference evidence="11 12" key="1">
    <citation type="journal article" date="2008" name="Nature">
        <title>Genome analysis of the platypus reveals unique signatures of evolution.</title>
        <authorList>
            <person name="Warren W.C."/>
            <person name="Hillier L.W."/>
            <person name="Marshall Graves J.A."/>
            <person name="Birney E."/>
            <person name="Ponting C.P."/>
            <person name="Grutzner F."/>
            <person name="Belov K."/>
            <person name="Miller W."/>
            <person name="Clarke L."/>
            <person name="Chinwalla A.T."/>
            <person name="Yang S.P."/>
            <person name="Heger A."/>
            <person name="Locke D.P."/>
            <person name="Miethke P."/>
            <person name="Waters P.D."/>
            <person name="Veyrunes F."/>
            <person name="Fulton L."/>
            <person name="Fulton B."/>
            <person name="Graves T."/>
            <person name="Wallis J."/>
            <person name="Puente X.S."/>
            <person name="Lopez-Otin C."/>
            <person name="Ordonez G.R."/>
            <person name="Eichler E.E."/>
            <person name="Chen L."/>
            <person name="Cheng Z."/>
            <person name="Deakin J.E."/>
            <person name="Alsop A."/>
            <person name="Thompson K."/>
            <person name="Kirby P."/>
            <person name="Papenfuss A.T."/>
            <person name="Wakefield M.J."/>
            <person name="Olender T."/>
            <person name="Lancet D."/>
            <person name="Huttley G.A."/>
            <person name="Smit A.F."/>
            <person name="Pask A."/>
            <person name="Temple-Smith P."/>
            <person name="Batzer M.A."/>
            <person name="Walker J.A."/>
            <person name="Konkel M.K."/>
            <person name="Harris R.S."/>
            <person name="Whittington C.M."/>
            <person name="Wong E.S."/>
            <person name="Gemmell N.J."/>
            <person name="Buschiazzo E."/>
            <person name="Vargas Jentzsch I.M."/>
            <person name="Merkel A."/>
            <person name="Schmitz J."/>
            <person name="Zemann A."/>
            <person name="Churakov G."/>
            <person name="Kriegs J.O."/>
            <person name="Brosius J."/>
            <person name="Murchison E.P."/>
            <person name="Sachidanandam R."/>
            <person name="Smith C."/>
            <person name="Hannon G.J."/>
            <person name="Tsend-Ayush E."/>
            <person name="McMillan D."/>
            <person name="Attenborough R."/>
            <person name="Rens W."/>
            <person name="Ferguson-Smith M."/>
            <person name="Lefevre C.M."/>
            <person name="Sharp J.A."/>
            <person name="Nicholas K.R."/>
            <person name="Ray D.A."/>
            <person name="Kube M."/>
            <person name="Reinhardt R."/>
            <person name="Pringle T.H."/>
            <person name="Taylor J."/>
            <person name="Jones R.C."/>
            <person name="Nixon B."/>
            <person name="Dacheux J.L."/>
            <person name="Niwa H."/>
            <person name="Sekita Y."/>
            <person name="Huang X."/>
            <person name="Stark A."/>
            <person name="Kheradpour P."/>
            <person name="Kellis M."/>
            <person name="Flicek P."/>
            <person name="Chen Y."/>
            <person name="Webber C."/>
            <person name="Hardison R."/>
            <person name="Nelson J."/>
            <person name="Hallsworth-Pepin K."/>
            <person name="Delehaunty K."/>
            <person name="Markovic C."/>
            <person name="Minx P."/>
            <person name="Feng Y."/>
            <person name="Kremitzki C."/>
            <person name="Mitreva M."/>
            <person name="Glasscock J."/>
            <person name="Wylie T."/>
            <person name="Wohldmann P."/>
            <person name="Thiru P."/>
            <person name="Nhan M.N."/>
            <person name="Pohl C.S."/>
            <person name="Smith S.M."/>
            <person name="Hou S."/>
            <person name="Nefedov M."/>
            <person name="de Jong P.J."/>
            <person name="Renfree M.B."/>
            <person name="Mardis E.R."/>
            <person name="Wilson R.K."/>
        </authorList>
    </citation>
    <scope>NUCLEOTIDE SEQUENCE [LARGE SCALE GENOMIC DNA]</scope>
    <source>
        <strain evidence="11 12">Glennie</strain>
    </source>
</reference>
<evidence type="ECO:0000259" key="10">
    <source>
        <dbReference type="PROSITE" id="PS50041"/>
    </source>
</evidence>
<sequence length="197" mass="22252">KVVTEPPELQCLSLDFSLGDVKLIGFLSFSSNLQSPGPLSSAIDTGKSLLGGDSYQALESPFSVLNFASQRGCYSLSCPQNWIWNRGNCYYISTEAKTWPGSQTACKNMNSSLLKMEDREDLKDFLKLLKCYYWTGLSRRGPDEPWRWEDGSGLSHNLLSEQEHFFRGRCVHYGFSNQFSSEDCHHSTTYICKQSAI</sequence>
<dbReference type="InterPro" id="IPR033992">
    <property type="entry name" value="NKR-like_CTLD"/>
</dbReference>
<evidence type="ECO:0000256" key="9">
    <source>
        <dbReference type="ARBA" id="ARBA00041489"/>
    </source>
</evidence>
<evidence type="ECO:0000256" key="5">
    <source>
        <dbReference type="ARBA" id="ARBA00022989"/>
    </source>
</evidence>
<protein>
    <recommendedName>
        <fullName evidence="8">Natural killer cells antigen CD94</fullName>
    </recommendedName>
    <alternativeName>
        <fullName evidence="9">Killer cell lectin-like receptor subfamily D member 1</fullName>
    </alternativeName>
</protein>
<reference evidence="11" key="3">
    <citation type="submission" date="2025-09" db="UniProtKB">
        <authorList>
            <consortium name="Ensembl"/>
        </authorList>
    </citation>
    <scope>IDENTIFICATION</scope>
    <source>
        <strain evidence="11">Glennie</strain>
    </source>
</reference>
<evidence type="ECO:0000256" key="4">
    <source>
        <dbReference type="ARBA" id="ARBA00022968"/>
    </source>
</evidence>
<keyword evidence="12" id="KW-1185">Reference proteome</keyword>
<dbReference type="InParanoid" id="F6TLB7"/>
<reference evidence="11" key="2">
    <citation type="submission" date="2025-08" db="UniProtKB">
        <authorList>
            <consortium name="Ensembl"/>
        </authorList>
    </citation>
    <scope>IDENTIFICATION</scope>
    <source>
        <strain evidence="11">Glennie</strain>
    </source>
</reference>
<evidence type="ECO:0000256" key="1">
    <source>
        <dbReference type="ARBA" id="ARBA00004606"/>
    </source>
</evidence>
<feature type="domain" description="C-type lectin" evidence="10">
    <location>
        <begin position="85"/>
        <end position="193"/>
    </location>
</feature>
<dbReference type="InterPro" id="IPR050919">
    <property type="entry name" value="NKG2/CD94_NK_receptors"/>
</dbReference>
<dbReference type="GO" id="GO:0002223">
    <property type="term" value="P:stimulatory C-type lectin receptor signaling pathway"/>
    <property type="evidence" value="ECO:0000318"/>
    <property type="project" value="GO_Central"/>
</dbReference>
<evidence type="ECO:0000313" key="11">
    <source>
        <dbReference type="Ensembl" id="ENSOANP00000003756.3"/>
    </source>
</evidence>
<name>F6TLB7_ORNAN</name>
<organism evidence="11 12">
    <name type="scientific">Ornithorhynchus anatinus</name>
    <name type="common">Duckbill platypus</name>
    <dbReference type="NCBI Taxonomy" id="9258"/>
    <lineage>
        <taxon>Eukaryota</taxon>
        <taxon>Metazoa</taxon>
        <taxon>Chordata</taxon>
        <taxon>Craniata</taxon>
        <taxon>Vertebrata</taxon>
        <taxon>Euteleostomi</taxon>
        <taxon>Mammalia</taxon>
        <taxon>Monotremata</taxon>
        <taxon>Ornithorhynchidae</taxon>
        <taxon>Ornithorhynchus</taxon>
    </lineage>
</organism>
<proteinExistence type="predicted"/>
<comment type="subcellular location">
    <subcellularLocation>
        <location evidence="1">Membrane</location>
        <topology evidence="1">Single-pass type II membrane protein</topology>
    </subcellularLocation>
</comment>
<dbReference type="OMA" id="EDAGCAK"/>
<evidence type="ECO:0000256" key="8">
    <source>
        <dbReference type="ARBA" id="ARBA00041193"/>
    </source>
</evidence>
<dbReference type="FunCoup" id="F6TLB7">
    <property type="interactions" value="157"/>
</dbReference>
<dbReference type="Pfam" id="PF00059">
    <property type="entry name" value="Lectin_C"/>
    <property type="match status" value="1"/>
</dbReference>
<evidence type="ECO:0000313" key="12">
    <source>
        <dbReference type="Proteomes" id="UP000002279"/>
    </source>
</evidence>
<dbReference type="GO" id="GO:0030246">
    <property type="term" value="F:carbohydrate binding"/>
    <property type="evidence" value="ECO:0007669"/>
    <property type="project" value="UniProtKB-KW"/>
</dbReference>